<keyword evidence="4 5" id="KW-0472">Membrane</keyword>
<evidence type="ECO:0000313" key="7">
    <source>
        <dbReference type="Proteomes" id="UP001296873"/>
    </source>
</evidence>
<keyword evidence="3 5" id="KW-1133">Transmembrane helix</keyword>
<dbReference type="Proteomes" id="UP001296873">
    <property type="component" value="Unassembled WGS sequence"/>
</dbReference>
<keyword evidence="7" id="KW-1185">Reference proteome</keyword>
<evidence type="ECO:0000313" key="6">
    <source>
        <dbReference type="EMBL" id="MBK1667748.1"/>
    </source>
</evidence>
<gene>
    <name evidence="6" type="ORF">CKO28_06840</name>
</gene>
<sequence>MGYMRKFLDKLAHSSIRGDKLIGIVLGPTVLLIVIHLPLDMTPDQQNLLGLVAMTLVFWVLRVFPIALTPVITLGLAVILNVASDREAFSAFSSPTLFLLIGSFILTHAMTRHGLGRRISLMVLSLPTVASSTYRIVIAFGALAALMSTVLDNGAVAAILLPIAISLSRTFSDDIEAQSGVSDDTHPLAFTVALMLMTAYGSTVGALLTPLGDASNLVGWAHMRRYNDIDVTIGLWVAVAAPIVIVLFGALCAIVLALNRPEVGSIRGARATVAAHRAKLGRMTRAEKNTAVVFVMAVVLWLLPSLAGLIYGSGSAAHTLVTERLPPSVVAILAAAALFLLPVGWQKGFTLKWDDARNTNWEPILLVGATLALGSLMGSTGLAQEVGGRLAAYAENFSAIGVYAFAAALATAFSELTTNLVSVTVLVPIIPAVAEAAGGDSLQATWTATFAAIYGFMLPISTSANAIVYGSGQIPFWKMVKTGLFVDVSGVILVAVGVHIMLRVLGIAG</sequence>
<dbReference type="Pfam" id="PF00939">
    <property type="entry name" value="Na_sulph_symp"/>
    <property type="match status" value="1"/>
</dbReference>
<keyword evidence="2 5" id="KW-0812">Transmembrane</keyword>
<feature type="transmembrane region" description="Helical" evidence="5">
    <location>
        <begin position="325"/>
        <end position="343"/>
    </location>
</feature>
<feature type="transmembrane region" description="Helical" evidence="5">
    <location>
        <begin position="291"/>
        <end position="313"/>
    </location>
</feature>
<comment type="subcellular location">
    <subcellularLocation>
        <location evidence="1">Membrane</location>
        <topology evidence="1">Multi-pass membrane protein</topology>
    </subcellularLocation>
</comment>
<feature type="transmembrane region" description="Helical" evidence="5">
    <location>
        <begin position="231"/>
        <end position="258"/>
    </location>
</feature>
<evidence type="ECO:0000256" key="3">
    <source>
        <dbReference type="ARBA" id="ARBA00022989"/>
    </source>
</evidence>
<feature type="transmembrane region" description="Helical" evidence="5">
    <location>
        <begin position="134"/>
        <end position="167"/>
    </location>
</feature>
<feature type="transmembrane region" description="Helical" evidence="5">
    <location>
        <begin position="390"/>
        <end position="409"/>
    </location>
</feature>
<accession>A0ABS1DDC0</accession>
<protein>
    <recommendedName>
        <fullName evidence="8">Anion transporter</fullName>
    </recommendedName>
</protein>
<evidence type="ECO:0008006" key="8">
    <source>
        <dbReference type="Google" id="ProtNLM"/>
    </source>
</evidence>
<dbReference type="InterPro" id="IPR001898">
    <property type="entry name" value="SLC13A/DASS"/>
</dbReference>
<dbReference type="PANTHER" id="PTHR10283">
    <property type="entry name" value="SOLUTE CARRIER FAMILY 13 MEMBER"/>
    <property type="match status" value="1"/>
</dbReference>
<feature type="transmembrane region" description="Helical" evidence="5">
    <location>
        <begin position="21"/>
        <end position="39"/>
    </location>
</feature>
<feature type="transmembrane region" description="Helical" evidence="5">
    <location>
        <begin position="482"/>
        <end position="502"/>
    </location>
</feature>
<proteinExistence type="predicted"/>
<feature type="transmembrane region" description="Helical" evidence="5">
    <location>
        <begin position="59"/>
        <end position="83"/>
    </location>
</feature>
<comment type="caution">
    <text evidence="6">The sequence shown here is derived from an EMBL/GenBank/DDBJ whole genome shotgun (WGS) entry which is preliminary data.</text>
</comment>
<dbReference type="EMBL" id="NRRL01000011">
    <property type="protein sequence ID" value="MBK1667748.1"/>
    <property type="molecule type" value="Genomic_DNA"/>
</dbReference>
<reference evidence="6 7" key="1">
    <citation type="journal article" date="2020" name="Microorganisms">
        <title>Osmotic Adaptation and Compatible Solute Biosynthesis of Phototrophic Bacteria as Revealed from Genome Analyses.</title>
        <authorList>
            <person name="Imhoff J.F."/>
            <person name="Rahn T."/>
            <person name="Kunzel S."/>
            <person name="Keller A."/>
            <person name="Neulinger S.C."/>
        </authorList>
    </citation>
    <scope>NUCLEOTIDE SEQUENCE [LARGE SCALE GENOMIC DNA]</scope>
    <source>
        <strain evidence="6 7">DSM 9895</strain>
    </source>
</reference>
<feature type="transmembrane region" description="Helical" evidence="5">
    <location>
        <begin position="416"/>
        <end position="434"/>
    </location>
</feature>
<evidence type="ECO:0000256" key="4">
    <source>
        <dbReference type="ARBA" id="ARBA00023136"/>
    </source>
</evidence>
<evidence type="ECO:0000256" key="5">
    <source>
        <dbReference type="SAM" id="Phobius"/>
    </source>
</evidence>
<feature type="transmembrane region" description="Helical" evidence="5">
    <location>
        <begin position="188"/>
        <end position="211"/>
    </location>
</feature>
<name>A0ABS1DDC0_9PROT</name>
<evidence type="ECO:0000256" key="1">
    <source>
        <dbReference type="ARBA" id="ARBA00004141"/>
    </source>
</evidence>
<dbReference type="PANTHER" id="PTHR10283:SF82">
    <property type="entry name" value="SOLUTE CARRIER FAMILY 13 MEMBER 2"/>
    <property type="match status" value="1"/>
</dbReference>
<organism evidence="6 7">
    <name type="scientific">Rhodovibrio sodomensis</name>
    <dbReference type="NCBI Taxonomy" id="1088"/>
    <lineage>
        <taxon>Bacteria</taxon>
        <taxon>Pseudomonadati</taxon>
        <taxon>Pseudomonadota</taxon>
        <taxon>Alphaproteobacteria</taxon>
        <taxon>Rhodospirillales</taxon>
        <taxon>Rhodovibrionaceae</taxon>
        <taxon>Rhodovibrio</taxon>
    </lineage>
</organism>
<feature type="transmembrane region" description="Helical" evidence="5">
    <location>
        <begin position="364"/>
        <end position="384"/>
    </location>
</feature>
<feature type="transmembrane region" description="Helical" evidence="5">
    <location>
        <begin position="446"/>
        <end position="470"/>
    </location>
</feature>
<feature type="transmembrane region" description="Helical" evidence="5">
    <location>
        <begin position="95"/>
        <end position="114"/>
    </location>
</feature>
<evidence type="ECO:0000256" key="2">
    <source>
        <dbReference type="ARBA" id="ARBA00022692"/>
    </source>
</evidence>